<dbReference type="EMBL" id="LVHD01000018">
    <property type="protein sequence ID" value="OAG76210.1"/>
    <property type="molecule type" value="Genomic_DNA"/>
</dbReference>
<gene>
    <name evidence="1" type="ORF">Amal_01981</name>
</gene>
<accession>A0A177G7F3</accession>
<name>A0A177G7F3_9PROT</name>
<comment type="caution">
    <text evidence="1">The sequence shown here is derived from an EMBL/GenBank/DDBJ whole genome shotgun (WGS) entry which is preliminary data.</text>
</comment>
<reference evidence="1 2" key="1">
    <citation type="submission" date="2016-03" db="EMBL/GenBank/DDBJ databases">
        <title>Draft genome sequence of Acetobacter malorum CECT 7742, a strain isolated from strawberry vinegar.</title>
        <authorList>
            <person name="Sainz F."/>
            <person name="Mas A."/>
            <person name="Torija M.J."/>
        </authorList>
    </citation>
    <scope>NUCLEOTIDE SEQUENCE [LARGE SCALE GENOMIC DNA]</scope>
    <source>
        <strain evidence="1 2">CECT 7742</strain>
    </source>
</reference>
<evidence type="ECO:0000313" key="2">
    <source>
        <dbReference type="Proteomes" id="UP000077349"/>
    </source>
</evidence>
<protein>
    <submittedName>
        <fullName evidence="1">Uncharacterized protein</fullName>
    </submittedName>
</protein>
<organism evidence="1 2">
    <name type="scientific">Acetobacter malorum</name>
    <dbReference type="NCBI Taxonomy" id="178901"/>
    <lineage>
        <taxon>Bacteria</taxon>
        <taxon>Pseudomonadati</taxon>
        <taxon>Pseudomonadota</taxon>
        <taxon>Alphaproteobacteria</taxon>
        <taxon>Acetobacterales</taxon>
        <taxon>Acetobacteraceae</taxon>
        <taxon>Acetobacter</taxon>
    </lineage>
</organism>
<proteinExistence type="predicted"/>
<sequence length="124" mass="14299">MSEKFSSILKYVAGSVAYRIWRDLNPGNENNVNTNSSIKEFIEFFAFAISQNIIVEYDYKKNIPIFSGDLPIVVANRIFHDFYEKNSNVPEKSPSNSDDFVAYMIFKQGWAVLYQGTRLILPEI</sequence>
<dbReference type="Proteomes" id="UP000077349">
    <property type="component" value="Unassembled WGS sequence"/>
</dbReference>
<evidence type="ECO:0000313" key="1">
    <source>
        <dbReference type="EMBL" id="OAG76210.1"/>
    </source>
</evidence>
<dbReference type="AlphaFoldDB" id="A0A177G7F3"/>
<dbReference type="PATRIC" id="fig|178901.16.peg.2108"/>